<dbReference type="Proteomes" id="UP000001357">
    <property type="component" value="Unassembled WGS sequence"/>
</dbReference>
<reference evidence="1 2" key="1">
    <citation type="journal article" date="2008" name="Nature">
        <title>The genome of the choanoflagellate Monosiga brevicollis and the origin of metazoans.</title>
        <authorList>
            <consortium name="JGI Sequencing"/>
            <person name="King N."/>
            <person name="Westbrook M.J."/>
            <person name="Young S.L."/>
            <person name="Kuo A."/>
            <person name="Abedin M."/>
            <person name="Chapman J."/>
            <person name="Fairclough S."/>
            <person name="Hellsten U."/>
            <person name="Isogai Y."/>
            <person name="Letunic I."/>
            <person name="Marr M."/>
            <person name="Pincus D."/>
            <person name="Putnam N."/>
            <person name="Rokas A."/>
            <person name="Wright K.J."/>
            <person name="Zuzow R."/>
            <person name="Dirks W."/>
            <person name="Good M."/>
            <person name="Goodstein D."/>
            <person name="Lemons D."/>
            <person name="Li W."/>
            <person name="Lyons J.B."/>
            <person name="Morris A."/>
            <person name="Nichols S."/>
            <person name="Richter D.J."/>
            <person name="Salamov A."/>
            <person name="Bork P."/>
            <person name="Lim W.A."/>
            <person name="Manning G."/>
            <person name="Miller W.T."/>
            <person name="McGinnis W."/>
            <person name="Shapiro H."/>
            <person name="Tjian R."/>
            <person name="Grigoriev I.V."/>
            <person name="Rokhsar D."/>
        </authorList>
    </citation>
    <scope>NUCLEOTIDE SEQUENCE [LARGE SCALE GENOMIC DNA]</scope>
    <source>
        <strain evidence="2">MX1 / ATCC 50154</strain>
    </source>
</reference>
<dbReference type="EMBL" id="CH991546">
    <property type="protein sequence ID" value="EDQ90944.1"/>
    <property type="molecule type" value="Genomic_DNA"/>
</dbReference>
<protein>
    <recommendedName>
        <fullName evidence="3">OsmC-like protein</fullName>
    </recommendedName>
</protein>
<evidence type="ECO:0008006" key="3">
    <source>
        <dbReference type="Google" id="ProtNLM"/>
    </source>
</evidence>
<dbReference type="SUPFAM" id="SSF82784">
    <property type="entry name" value="OsmC-like"/>
    <property type="match status" value="1"/>
</dbReference>
<dbReference type="Pfam" id="PF02566">
    <property type="entry name" value="OsmC"/>
    <property type="match status" value="1"/>
</dbReference>
<dbReference type="PANTHER" id="PTHR39624:SF2">
    <property type="entry name" value="OSMC-LIKE PROTEIN"/>
    <property type="match status" value="1"/>
</dbReference>
<keyword evidence="2" id="KW-1185">Reference proteome</keyword>
<dbReference type="Gene3D" id="3.30.300.20">
    <property type="match status" value="1"/>
</dbReference>
<evidence type="ECO:0000313" key="1">
    <source>
        <dbReference type="EMBL" id="EDQ90944.1"/>
    </source>
</evidence>
<dbReference type="InterPro" id="IPR003718">
    <property type="entry name" value="OsmC/Ohr_fam"/>
</dbReference>
<dbReference type="RefSeq" id="XP_001744241.1">
    <property type="nucleotide sequence ID" value="XM_001744189.1"/>
</dbReference>
<dbReference type="eggNOG" id="ENOG502SW6Y">
    <property type="taxonomic scope" value="Eukaryota"/>
</dbReference>
<dbReference type="AlphaFoldDB" id="A9UUQ4"/>
<dbReference type="GeneID" id="5889552"/>
<dbReference type="OMA" id="HAREGWI"/>
<name>A9UUQ4_MONBE</name>
<gene>
    <name evidence="1" type="ORF">MONBRDRAFT_36290</name>
</gene>
<dbReference type="InterPro" id="IPR036102">
    <property type="entry name" value="OsmC/Ohrsf"/>
</dbReference>
<sequence length="189" mass="20920">MAAFLRQALAGGRQLSMLAARPSSVVMSPAVQLAARRFKPSFVGEDGWVQVEETLAGPPYQNVVLDGRHETLVDEPMTFPDGQDTGMNPYQFLVASLGACTSVTVRLYANRNNIPLERIRVFTKHDRIYAKDCETCTTKTGKVDKIFVKVQLEGDLTADQRNKLMQIANFCPVHKTLTTETIVDVAAME</sequence>
<dbReference type="InterPro" id="IPR015946">
    <property type="entry name" value="KH_dom-like_a/b"/>
</dbReference>
<dbReference type="PANTHER" id="PTHR39624">
    <property type="entry name" value="PROTEIN INVOLVED IN RIMO-MEDIATED BETA-METHYLTHIOLATION OF RIBOSOMAL PROTEIN S12 YCAO"/>
    <property type="match status" value="1"/>
</dbReference>
<dbReference type="InParanoid" id="A9UUQ4"/>
<organism evidence="1 2">
    <name type="scientific">Monosiga brevicollis</name>
    <name type="common">Choanoflagellate</name>
    <dbReference type="NCBI Taxonomy" id="81824"/>
    <lineage>
        <taxon>Eukaryota</taxon>
        <taxon>Choanoflagellata</taxon>
        <taxon>Craspedida</taxon>
        <taxon>Salpingoecidae</taxon>
        <taxon>Monosiga</taxon>
    </lineage>
</organism>
<dbReference type="KEGG" id="mbr:MONBRDRAFT_36290"/>
<accession>A9UUQ4</accession>
<evidence type="ECO:0000313" key="2">
    <source>
        <dbReference type="Proteomes" id="UP000001357"/>
    </source>
</evidence>
<proteinExistence type="predicted"/>